<comment type="caution">
    <text evidence="5">The sequence shown here is derived from an EMBL/GenBank/DDBJ whole genome shotgun (WGS) entry which is preliminary data.</text>
</comment>
<dbReference type="EMBL" id="DRLD01000023">
    <property type="protein sequence ID" value="HED09211.1"/>
    <property type="molecule type" value="Genomic_DNA"/>
</dbReference>
<sequence length="390" mass="42925">MYRLLLVVFIFGGLLAFPGCAQDKEDADEPVVPARVLTGDGKPETLSQSRQNAITRAVAHVSPGVVSINVIKIQERIQRAPIIRDPFFQRFFPEIFRDRRYREKAKSIGSGFVISSDGYVVTNDHVAGNGTEITVSFPDGKEYQARLIGSDPISDIALLKVDGGPFTPIALGNSDDILIGEWAIALGNPFGLFERTEPTVTVGVISALNRNFGRVDEGRIYQDMIQTDAAINKGNSGGPLCNAMGEVIGMNTFIYTGDRYASGSVGIGFAIPINRIKEIVAGLKNNTIDRDYWIGFSYLPLTPYLARQMGYKNNKGIYVGRITRFSPADKAGVELGDIIVEINGITVYDEETVNKAMGSAYLNVGDHLPIKVWRENRYLDIDIILEKRHD</sequence>
<keyword evidence="1 5" id="KW-0645">Protease</keyword>
<feature type="chain" id="PRO_5031414171" evidence="3">
    <location>
        <begin position="22"/>
        <end position="390"/>
    </location>
</feature>
<dbReference type="InterPro" id="IPR009003">
    <property type="entry name" value="Peptidase_S1_PA"/>
</dbReference>
<evidence type="ECO:0000256" key="2">
    <source>
        <dbReference type="ARBA" id="ARBA00022801"/>
    </source>
</evidence>
<dbReference type="InterPro" id="IPR036034">
    <property type="entry name" value="PDZ_sf"/>
</dbReference>
<dbReference type="SUPFAM" id="SSF50156">
    <property type="entry name" value="PDZ domain-like"/>
    <property type="match status" value="1"/>
</dbReference>
<organism evidence="5">
    <name type="scientific">Caldithrix abyssi</name>
    <dbReference type="NCBI Taxonomy" id="187145"/>
    <lineage>
        <taxon>Bacteria</taxon>
        <taxon>Pseudomonadati</taxon>
        <taxon>Calditrichota</taxon>
        <taxon>Calditrichia</taxon>
        <taxon>Calditrichales</taxon>
        <taxon>Calditrichaceae</taxon>
        <taxon>Caldithrix</taxon>
    </lineage>
</organism>
<dbReference type="SMART" id="SM00228">
    <property type="entry name" value="PDZ"/>
    <property type="match status" value="1"/>
</dbReference>
<evidence type="ECO:0000256" key="3">
    <source>
        <dbReference type="SAM" id="SignalP"/>
    </source>
</evidence>
<reference evidence="5" key="1">
    <citation type="journal article" date="2020" name="mSystems">
        <title>Genome- and Community-Level Interaction Insights into Carbon Utilization and Element Cycling Functions of Hydrothermarchaeota in Hydrothermal Sediment.</title>
        <authorList>
            <person name="Zhou Z."/>
            <person name="Liu Y."/>
            <person name="Xu W."/>
            <person name="Pan J."/>
            <person name="Luo Z.H."/>
            <person name="Li M."/>
        </authorList>
    </citation>
    <scope>NUCLEOTIDE SEQUENCE [LARGE SCALE GENOMIC DNA]</scope>
    <source>
        <strain evidence="5">HyVt-456</strain>
    </source>
</reference>
<keyword evidence="2" id="KW-0378">Hydrolase</keyword>
<evidence type="ECO:0000259" key="4">
    <source>
        <dbReference type="PROSITE" id="PS50106"/>
    </source>
</evidence>
<dbReference type="PANTHER" id="PTHR43343">
    <property type="entry name" value="PEPTIDASE S12"/>
    <property type="match status" value="1"/>
</dbReference>
<feature type="domain" description="PDZ" evidence="4">
    <location>
        <begin position="298"/>
        <end position="347"/>
    </location>
</feature>
<dbReference type="InterPro" id="IPR001478">
    <property type="entry name" value="PDZ"/>
</dbReference>
<dbReference type="InterPro" id="IPR001940">
    <property type="entry name" value="Peptidase_S1C"/>
</dbReference>
<feature type="signal peptide" evidence="3">
    <location>
        <begin position="1"/>
        <end position="21"/>
    </location>
</feature>
<keyword evidence="3" id="KW-0732">Signal</keyword>
<dbReference type="PRINTS" id="PR00834">
    <property type="entry name" value="PROTEASES2C"/>
</dbReference>
<dbReference type="PROSITE" id="PS50106">
    <property type="entry name" value="PDZ"/>
    <property type="match status" value="1"/>
</dbReference>
<proteinExistence type="predicted"/>
<dbReference type="InterPro" id="IPR051201">
    <property type="entry name" value="Chloro_Bact_Ser_Proteases"/>
</dbReference>
<evidence type="ECO:0000313" key="5">
    <source>
        <dbReference type="EMBL" id="HED09211.1"/>
    </source>
</evidence>
<dbReference type="Pfam" id="PF13365">
    <property type="entry name" value="Trypsin_2"/>
    <property type="match status" value="1"/>
</dbReference>
<dbReference type="Proteomes" id="UP000886005">
    <property type="component" value="Unassembled WGS sequence"/>
</dbReference>
<dbReference type="Pfam" id="PF13180">
    <property type="entry name" value="PDZ_2"/>
    <property type="match status" value="1"/>
</dbReference>
<dbReference type="GO" id="GO:0006508">
    <property type="term" value="P:proteolysis"/>
    <property type="evidence" value="ECO:0007669"/>
    <property type="project" value="UniProtKB-KW"/>
</dbReference>
<protein>
    <submittedName>
        <fullName evidence="5">Trypsin-like serine protease</fullName>
    </submittedName>
</protein>
<accession>A0A7V1PTV6</accession>
<dbReference type="PANTHER" id="PTHR43343:SF3">
    <property type="entry name" value="PROTEASE DO-LIKE 8, CHLOROPLASTIC"/>
    <property type="match status" value="1"/>
</dbReference>
<evidence type="ECO:0000256" key="1">
    <source>
        <dbReference type="ARBA" id="ARBA00022670"/>
    </source>
</evidence>
<name>A0A7V1PTV6_CALAY</name>
<dbReference type="AlphaFoldDB" id="A0A7V1PTV6"/>
<dbReference type="Gene3D" id="2.40.10.120">
    <property type="match status" value="1"/>
</dbReference>
<dbReference type="SUPFAM" id="SSF50494">
    <property type="entry name" value="Trypsin-like serine proteases"/>
    <property type="match status" value="1"/>
</dbReference>
<dbReference type="GO" id="GO:0004252">
    <property type="term" value="F:serine-type endopeptidase activity"/>
    <property type="evidence" value="ECO:0007669"/>
    <property type="project" value="InterPro"/>
</dbReference>
<gene>
    <name evidence="5" type="ORF">ENJ10_00845</name>
</gene>
<dbReference type="Gene3D" id="2.30.42.10">
    <property type="match status" value="1"/>
</dbReference>